<dbReference type="EMBL" id="QEAM01000199">
    <property type="protein sequence ID" value="TPX44069.1"/>
    <property type="molecule type" value="Genomic_DNA"/>
</dbReference>
<evidence type="ECO:0000313" key="2">
    <source>
        <dbReference type="Proteomes" id="UP000320475"/>
    </source>
</evidence>
<gene>
    <name evidence="1" type="ORF">SeLEV6574_g04725</name>
</gene>
<comment type="caution">
    <text evidence="1">The sequence shown here is derived from an EMBL/GenBank/DDBJ whole genome shotgun (WGS) entry which is preliminary data.</text>
</comment>
<dbReference type="AlphaFoldDB" id="A0A507CXX8"/>
<dbReference type="Proteomes" id="UP000320475">
    <property type="component" value="Unassembled WGS sequence"/>
</dbReference>
<proteinExistence type="predicted"/>
<organism evidence="1 2">
    <name type="scientific">Synchytrium endobioticum</name>
    <dbReference type="NCBI Taxonomy" id="286115"/>
    <lineage>
        <taxon>Eukaryota</taxon>
        <taxon>Fungi</taxon>
        <taxon>Fungi incertae sedis</taxon>
        <taxon>Chytridiomycota</taxon>
        <taxon>Chytridiomycota incertae sedis</taxon>
        <taxon>Chytridiomycetes</taxon>
        <taxon>Synchytriales</taxon>
        <taxon>Synchytriaceae</taxon>
        <taxon>Synchytrium</taxon>
    </lineage>
</organism>
<evidence type="ECO:0000313" key="1">
    <source>
        <dbReference type="EMBL" id="TPX44069.1"/>
    </source>
</evidence>
<protein>
    <submittedName>
        <fullName evidence="1">Uncharacterized protein</fullName>
    </submittedName>
</protein>
<reference evidence="1 2" key="1">
    <citation type="journal article" date="2019" name="Sci. Rep.">
        <title>Comparative genomics of chytrid fungi reveal insights into the obligate biotrophic and pathogenic lifestyle of Synchytrium endobioticum.</title>
        <authorList>
            <person name="van de Vossenberg B.T.L.H."/>
            <person name="Warris S."/>
            <person name="Nguyen H.D.T."/>
            <person name="van Gent-Pelzer M.P.E."/>
            <person name="Joly D.L."/>
            <person name="van de Geest H.C."/>
            <person name="Bonants P.J.M."/>
            <person name="Smith D.S."/>
            <person name="Levesque C.A."/>
            <person name="van der Lee T.A.J."/>
        </authorList>
    </citation>
    <scope>NUCLEOTIDE SEQUENCE [LARGE SCALE GENOMIC DNA]</scope>
    <source>
        <strain evidence="1 2">LEV6574</strain>
    </source>
</reference>
<dbReference type="VEuPathDB" id="FungiDB:SeMB42_g05069"/>
<sequence length="408" mass="46205">MSQSYNEFVWEGLRTLYDLAYLFVDEVYRGKLAISENADRSYLISIEGPRVSSELNVDEKLARLTEMDEDTVRELKRDFVDILAFSQLAAGRIAPPASSQVDFRKVKDIPDYVISLFHLLPPPENVPPKYLDLAATYHFLNWKRGPFVEGDHDQEFELLLGDAGHLYSAYDGAASAACSSQSAGSTEHGSWAARLLVDANKLRHAYATAVDARHRLYAESLREYRYGMTDDKKVELMERLIRIYPRWKDPNDPYGKEFTSITGLLIDGIIPDSIPVTETTLWEPVEGNSQSHNEFVWEVLDTLCPFTYLGTYCEVEDVHWRKLWQDLRVWMLKRQDQLETQIRLSMGGSHGFFADSPEDGFDMLDLHDRIATVNEALKSDTIPVISSLTQNGTAFPGASASTSKSHCA</sequence>
<name>A0A507CXX8_9FUNG</name>
<accession>A0A507CXX8</accession>